<reference evidence="1" key="1">
    <citation type="submission" date="2014-05" db="EMBL/GenBank/DDBJ databases">
        <authorList>
            <person name="Chronopoulou M."/>
        </authorList>
    </citation>
    <scope>NUCLEOTIDE SEQUENCE</scope>
    <source>
        <tissue evidence="1">Whole organism</tissue>
    </source>
</reference>
<accession>A0A0K2V7G3</accession>
<proteinExistence type="predicted"/>
<name>A0A0K2V7G3_LEPSM</name>
<organism evidence="1">
    <name type="scientific">Lepeophtheirus salmonis</name>
    <name type="common">Salmon louse</name>
    <name type="synonym">Caligus salmonis</name>
    <dbReference type="NCBI Taxonomy" id="72036"/>
    <lineage>
        <taxon>Eukaryota</taxon>
        <taxon>Metazoa</taxon>
        <taxon>Ecdysozoa</taxon>
        <taxon>Arthropoda</taxon>
        <taxon>Crustacea</taxon>
        <taxon>Multicrustacea</taxon>
        <taxon>Hexanauplia</taxon>
        <taxon>Copepoda</taxon>
        <taxon>Siphonostomatoida</taxon>
        <taxon>Caligidae</taxon>
        <taxon>Lepeophtheirus</taxon>
    </lineage>
</organism>
<feature type="non-terminal residue" evidence="1">
    <location>
        <position position="1"/>
    </location>
</feature>
<evidence type="ECO:0000313" key="1">
    <source>
        <dbReference type="EMBL" id="CDW46478.1"/>
    </source>
</evidence>
<protein>
    <submittedName>
        <fullName evidence="1">Uncharacterized protein</fullName>
    </submittedName>
</protein>
<dbReference type="EMBL" id="HACA01029117">
    <property type="protein sequence ID" value="CDW46478.1"/>
    <property type="molecule type" value="Transcribed_RNA"/>
</dbReference>
<sequence>ARRQVVPLFRDHSLQGIDIWVISFICLFSRGGTKQRSTGGECRLRTNARSFPAKSPTTFSLQKCCTFFDVCIRAQYEVNT</sequence>
<dbReference type="AlphaFoldDB" id="A0A0K2V7G3"/>